<dbReference type="Pfam" id="PF18717">
    <property type="entry name" value="CxC4"/>
    <property type="match status" value="1"/>
</dbReference>
<evidence type="ECO:0000313" key="3">
    <source>
        <dbReference type="EMBL" id="EKM74373.1"/>
    </source>
</evidence>
<sequence length="558" mass="62335">MSDKKLLPRPLSSRILWHRVCAKSFFTVSARYSPEPFIAYLIADQCPRYSLLAASGSPLNRAIVMYEGLDTGVGSWTCSKDSRDAAKHGTACLHMKLAADELGLIASLPGNADADSPLITSPIRRVNEEIAVSYLPILPPIWAIIPSDEFLYTRPPPVVFNPPLPPFRLDANSSCPCIGSQRSFYAPARPAIIRDSTLYTSYGSFTCSVELQACSECPPPRKQFIGPDLRDKGIFNFNNSTLVSHELLDDYTSSFTLSETPFDAWVEFMRRRYLVHGSRQFMGKDLFRSCWFAYARLQKFGNDFECPACGKFPDNVIWDGVTLAFHKRQLLSSIHPPTSTSDASEVRPTKYLLGQQLLPFPQLRKSLRAISGGDESRSQRSHSDQSSTCSAPSFIDIGGQLQAISPPLANLFKQHFDPNQNSRSGREIPRPIRRFFFQVAAEESAVQLLNQQAQEALKEFIANPCIGTEQYLRGSPHIYDLAHFDRKACSGLKYSTTLLAALNWIFCRSATVLLQLFQNSPPPENWAVEATGDGPDSDWESDVFTTCPKSEQGQYIHF</sequence>
<accession>K5WUD6</accession>
<evidence type="ECO:0000313" key="4">
    <source>
        <dbReference type="Proteomes" id="UP000008493"/>
    </source>
</evidence>
<organism evidence="3 4">
    <name type="scientific">Agaricus bisporus var. burnettii (strain JB137-S8 / ATCC MYA-4627 / FGSC 10392)</name>
    <name type="common">White button mushroom</name>
    <dbReference type="NCBI Taxonomy" id="597362"/>
    <lineage>
        <taxon>Eukaryota</taxon>
        <taxon>Fungi</taxon>
        <taxon>Dikarya</taxon>
        <taxon>Basidiomycota</taxon>
        <taxon>Agaricomycotina</taxon>
        <taxon>Agaricomycetes</taxon>
        <taxon>Agaricomycetidae</taxon>
        <taxon>Agaricales</taxon>
        <taxon>Agaricineae</taxon>
        <taxon>Agaricaceae</taxon>
        <taxon>Agaricus</taxon>
    </lineage>
</organism>
<dbReference type="eggNOG" id="ENOG502S87Y">
    <property type="taxonomic scope" value="Eukaryota"/>
</dbReference>
<evidence type="ECO:0000256" key="1">
    <source>
        <dbReference type="SAM" id="MobiDB-lite"/>
    </source>
</evidence>
<dbReference type="InParanoid" id="K5WUD6"/>
<dbReference type="OMA" id="FIANPCI"/>
<dbReference type="Proteomes" id="UP000008493">
    <property type="component" value="Unassembled WGS sequence"/>
</dbReference>
<proteinExistence type="predicted"/>
<gene>
    <name evidence="3" type="ORF">AGABI1DRAFT_133339</name>
</gene>
<evidence type="ECO:0000259" key="2">
    <source>
        <dbReference type="Pfam" id="PF18717"/>
    </source>
</evidence>
<reference evidence="4" key="1">
    <citation type="journal article" date="2012" name="Proc. Natl. Acad. Sci. U.S.A.">
        <title>Genome sequence of the button mushroom Agaricus bisporus reveals mechanisms governing adaptation to a humic-rich ecological niche.</title>
        <authorList>
            <person name="Morin E."/>
            <person name="Kohler A."/>
            <person name="Baker A.R."/>
            <person name="Foulongne-Oriol M."/>
            <person name="Lombard V."/>
            <person name="Nagy L.G."/>
            <person name="Ohm R.A."/>
            <person name="Patyshakuliyeva A."/>
            <person name="Brun A."/>
            <person name="Aerts A.L."/>
            <person name="Bailey A.M."/>
            <person name="Billette C."/>
            <person name="Coutinho P.M."/>
            <person name="Deakin G."/>
            <person name="Doddapaneni H."/>
            <person name="Floudas D."/>
            <person name="Grimwood J."/>
            <person name="Hilden K."/>
            <person name="Kuees U."/>
            <person name="LaButti K.M."/>
            <person name="Lapidus A."/>
            <person name="Lindquist E.A."/>
            <person name="Lucas S.M."/>
            <person name="Murat C."/>
            <person name="Riley R.W."/>
            <person name="Salamov A.A."/>
            <person name="Schmutz J."/>
            <person name="Subramanian V."/>
            <person name="Woesten H.A.B."/>
            <person name="Xu J."/>
            <person name="Eastwood D.C."/>
            <person name="Foster G.D."/>
            <person name="Sonnenberg A.S."/>
            <person name="Cullen D."/>
            <person name="de Vries R.P."/>
            <person name="Lundell T."/>
            <person name="Hibbett D.S."/>
            <person name="Henrissat B."/>
            <person name="Burton K.S."/>
            <person name="Kerrigan R.W."/>
            <person name="Challen M.P."/>
            <person name="Grigoriev I.V."/>
            <person name="Martin F."/>
        </authorList>
    </citation>
    <scope>NUCLEOTIDE SEQUENCE [LARGE SCALE GENOMIC DNA]</scope>
    <source>
        <strain evidence="4">JB137-S8 / ATCC MYA-4627 / FGSC 10392</strain>
    </source>
</reference>
<feature type="compositionally biased region" description="Basic and acidic residues" evidence="1">
    <location>
        <begin position="374"/>
        <end position="383"/>
    </location>
</feature>
<dbReference type="GeneID" id="18827916"/>
<feature type="region of interest" description="Disordered" evidence="1">
    <location>
        <begin position="371"/>
        <end position="390"/>
    </location>
</feature>
<feature type="domain" description="HMG" evidence="2">
    <location>
        <begin position="162"/>
        <end position="294"/>
    </location>
</feature>
<dbReference type="InterPro" id="IPR040648">
    <property type="entry name" value="HMGXB3_CxC4"/>
</dbReference>
<dbReference type="RefSeq" id="XP_007334986.1">
    <property type="nucleotide sequence ID" value="XM_007334924.1"/>
</dbReference>
<keyword evidence="4" id="KW-1185">Reference proteome</keyword>
<name>K5WUD6_AGABU</name>
<dbReference type="KEGG" id="abp:AGABI1DRAFT133339"/>
<dbReference type="HOGENOM" id="CLU_023040_1_0_1"/>
<dbReference type="OrthoDB" id="5598737at2759"/>
<dbReference type="EMBL" id="JH971485">
    <property type="protein sequence ID" value="EKM74373.1"/>
    <property type="molecule type" value="Genomic_DNA"/>
</dbReference>
<protein>
    <recommendedName>
        <fullName evidence="2">HMG domain-containing protein</fullName>
    </recommendedName>
</protein>
<dbReference type="AlphaFoldDB" id="K5WUD6"/>